<reference evidence="10 11" key="1">
    <citation type="submission" date="2013-08" db="EMBL/GenBank/DDBJ databases">
        <authorList>
            <person name="Huang J."/>
            <person name="Wang G."/>
        </authorList>
    </citation>
    <scope>NUCLEOTIDE SEQUENCE [LARGE SCALE GENOMIC DNA]</scope>
    <source>
        <strain evidence="10 11">BH030004</strain>
    </source>
</reference>
<evidence type="ECO:0000259" key="8">
    <source>
        <dbReference type="Pfam" id="PF02743"/>
    </source>
</evidence>
<protein>
    <recommendedName>
        <fullName evidence="12">HAMP domain-containing protein</fullName>
    </recommendedName>
</protein>
<feature type="domain" description="Signal transduction histidine kinase internal region" evidence="9">
    <location>
        <begin position="392"/>
        <end position="469"/>
    </location>
</feature>
<keyword evidence="3 6" id="KW-0812">Transmembrane</keyword>
<dbReference type="EMBL" id="AVPF01000007">
    <property type="protein sequence ID" value="KGX90500.1"/>
    <property type="molecule type" value="Genomic_DNA"/>
</dbReference>
<dbReference type="SUPFAM" id="SSF55874">
    <property type="entry name" value="ATPase domain of HSP90 chaperone/DNA topoisomerase II/histidine kinase"/>
    <property type="match status" value="1"/>
</dbReference>
<dbReference type="InterPro" id="IPR003594">
    <property type="entry name" value="HATPase_dom"/>
</dbReference>
<dbReference type="Proteomes" id="UP000030403">
    <property type="component" value="Unassembled WGS sequence"/>
</dbReference>
<dbReference type="Gene3D" id="3.30.565.10">
    <property type="entry name" value="Histidine kinase-like ATPase, C-terminal domain"/>
    <property type="match status" value="1"/>
</dbReference>
<feature type="transmembrane region" description="Helical" evidence="6">
    <location>
        <begin position="12"/>
        <end position="33"/>
    </location>
</feature>
<keyword evidence="4 6" id="KW-1133">Transmembrane helix</keyword>
<dbReference type="eggNOG" id="COG2972">
    <property type="taxonomic scope" value="Bacteria"/>
</dbReference>
<dbReference type="Pfam" id="PF02743">
    <property type="entry name" value="dCache_1"/>
    <property type="match status" value="1"/>
</dbReference>
<dbReference type="Pfam" id="PF02518">
    <property type="entry name" value="HATPase_c"/>
    <property type="match status" value="1"/>
</dbReference>
<evidence type="ECO:0000256" key="4">
    <source>
        <dbReference type="ARBA" id="ARBA00022989"/>
    </source>
</evidence>
<dbReference type="Gene3D" id="6.10.340.10">
    <property type="match status" value="1"/>
</dbReference>
<proteinExistence type="predicted"/>
<feature type="domain" description="Histidine kinase/HSP90-like ATPase" evidence="7">
    <location>
        <begin position="488"/>
        <end position="600"/>
    </location>
</feature>
<feature type="transmembrane region" description="Helical" evidence="6">
    <location>
        <begin position="298"/>
        <end position="323"/>
    </location>
</feature>
<keyword evidence="5 6" id="KW-0472">Membrane</keyword>
<dbReference type="InterPro" id="IPR033479">
    <property type="entry name" value="dCache_1"/>
</dbReference>
<name>A0A0A5GHE3_9BACI</name>
<accession>A0A0A5GHE3</accession>
<feature type="domain" description="Cache" evidence="8">
    <location>
        <begin position="39"/>
        <end position="278"/>
    </location>
</feature>
<evidence type="ECO:0000256" key="1">
    <source>
        <dbReference type="ARBA" id="ARBA00004651"/>
    </source>
</evidence>
<comment type="caution">
    <text evidence="10">The sequence shown here is derived from an EMBL/GenBank/DDBJ whole genome shotgun (WGS) entry which is preliminary data.</text>
</comment>
<comment type="subcellular location">
    <subcellularLocation>
        <location evidence="1">Cell membrane</location>
        <topology evidence="1">Multi-pass membrane protein</topology>
    </subcellularLocation>
</comment>
<evidence type="ECO:0000259" key="7">
    <source>
        <dbReference type="Pfam" id="PF02518"/>
    </source>
</evidence>
<evidence type="ECO:0000259" key="9">
    <source>
        <dbReference type="Pfam" id="PF06580"/>
    </source>
</evidence>
<dbReference type="InterPro" id="IPR036890">
    <property type="entry name" value="HATPase_C_sf"/>
</dbReference>
<sequence length="609" mass="70879">MISFKLSSINSKLFMIILLFVCIPLLVLGLIWFEKTTETIEENAVQYSQHLLTQTNEYMDFYLHDLEQATYPFLSNPQVQQFLDMNTFNSNRYKRFIISQQIQEEAFSPLLNGRSDIYGISLINQNGMQVHNYSKVNDYLNMDHIRQMNEELWDDVDKLEPYQFINIDFIHSTPVLTIVRKVYDKNTYNTSGLLIVNLRLNQISTIINEVTLSHFKQVWIVNDQNKIIYHPNEDQLGQTFSSKQASNQSNDRFSIQSHESLKTLMVYDYSPQSNWTMVANVPMNQIMANLISLRNSTIWIGLLLIGIALLFIGGFSFSLTYSLTTLQNLMKKAQSGKLNIQKKQPLPFYRNDEISDLYNSFYNMTGDLDRLMKEIKHSKLIEKEMELKTRESELQAMQSQINPHFLYNTLEIINSHAIIEKQMMISKMTTSLADMFRYNVSNTKSVVTLEEEINQIQTYLDIQRERFEDLDVFLEVSEEEIKEVLTARLTIQPIIENAFIHGYEEYELTPTFIGIYGESCADYYKLSIVDQGKGMNEQTQSMFNQAFTHNEDPPTDNKTTKRIGLINVHKRIFGNFGSPFGIYITKSDESGTTIEVRLPYNTTFNKREA</sequence>
<evidence type="ECO:0008006" key="12">
    <source>
        <dbReference type="Google" id="ProtNLM"/>
    </source>
</evidence>
<dbReference type="GO" id="GO:0005886">
    <property type="term" value="C:plasma membrane"/>
    <property type="evidence" value="ECO:0007669"/>
    <property type="project" value="UniProtKB-SubCell"/>
</dbReference>
<dbReference type="InterPro" id="IPR050640">
    <property type="entry name" value="Bact_2-comp_sensor_kinase"/>
</dbReference>
<dbReference type="GO" id="GO:0000155">
    <property type="term" value="F:phosphorelay sensor kinase activity"/>
    <property type="evidence" value="ECO:0007669"/>
    <property type="project" value="InterPro"/>
</dbReference>
<evidence type="ECO:0000313" key="10">
    <source>
        <dbReference type="EMBL" id="KGX90500.1"/>
    </source>
</evidence>
<evidence type="ECO:0000256" key="2">
    <source>
        <dbReference type="ARBA" id="ARBA00022475"/>
    </source>
</evidence>
<dbReference type="AlphaFoldDB" id="A0A0A5GHE3"/>
<gene>
    <name evidence="10" type="ORF">N783_16845</name>
</gene>
<keyword evidence="2" id="KW-1003">Cell membrane</keyword>
<organism evidence="10 11">
    <name type="scientific">Pontibacillus marinus BH030004 = DSM 16465</name>
    <dbReference type="NCBI Taxonomy" id="1385511"/>
    <lineage>
        <taxon>Bacteria</taxon>
        <taxon>Bacillati</taxon>
        <taxon>Bacillota</taxon>
        <taxon>Bacilli</taxon>
        <taxon>Bacillales</taxon>
        <taxon>Bacillaceae</taxon>
        <taxon>Pontibacillus</taxon>
    </lineage>
</organism>
<dbReference type="InterPro" id="IPR010559">
    <property type="entry name" value="Sig_transdc_His_kin_internal"/>
</dbReference>
<dbReference type="PANTHER" id="PTHR34220:SF7">
    <property type="entry name" value="SENSOR HISTIDINE KINASE YPDA"/>
    <property type="match status" value="1"/>
</dbReference>
<evidence type="ECO:0000256" key="3">
    <source>
        <dbReference type="ARBA" id="ARBA00022692"/>
    </source>
</evidence>
<evidence type="ECO:0000256" key="6">
    <source>
        <dbReference type="SAM" id="Phobius"/>
    </source>
</evidence>
<dbReference type="Gene3D" id="3.30.450.20">
    <property type="entry name" value="PAS domain"/>
    <property type="match status" value="1"/>
</dbReference>
<evidence type="ECO:0000256" key="5">
    <source>
        <dbReference type="ARBA" id="ARBA00023136"/>
    </source>
</evidence>
<keyword evidence="11" id="KW-1185">Reference proteome</keyword>
<dbReference type="RefSeq" id="WP_027448516.1">
    <property type="nucleotide sequence ID" value="NZ_AVPF01000007.1"/>
</dbReference>
<evidence type="ECO:0000313" key="11">
    <source>
        <dbReference type="Proteomes" id="UP000030403"/>
    </source>
</evidence>
<dbReference type="PANTHER" id="PTHR34220">
    <property type="entry name" value="SENSOR HISTIDINE KINASE YPDA"/>
    <property type="match status" value="1"/>
</dbReference>
<dbReference type="Pfam" id="PF06580">
    <property type="entry name" value="His_kinase"/>
    <property type="match status" value="1"/>
</dbReference>
<dbReference type="STRING" id="1385511.GCA_000425225_01649"/>